<name>A0A9R1RFQ2_TRITD</name>
<proteinExistence type="predicted"/>
<dbReference type="Gramene" id="TRITD2Bv1G000610.1">
    <property type="protein sequence ID" value="TRITD2Bv1G000610.1"/>
    <property type="gene ID" value="TRITD2Bv1G000610"/>
</dbReference>
<protein>
    <submittedName>
        <fullName evidence="1">Uncharacterized protein</fullName>
    </submittedName>
</protein>
<accession>A0A9R1RFQ2</accession>
<organism evidence="1 2">
    <name type="scientific">Triticum turgidum subsp. durum</name>
    <name type="common">Durum wheat</name>
    <name type="synonym">Triticum durum</name>
    <dbReference type="NCBI Taxonomy" id="4567"/>
    <lineage>
        <taxon>Eukaryota</taxon>
        <taxon>Viridiplantae</taxon>
        <taxon>Streptophyta</taxon>
        <taxon>Embryophyta</taxon>
        <taxon>Tracheophyta</taxon>
        <taxon>Spermatophyta</taxon>
        <taxon>Magnoliopsida</taxon>
        <taxon>Liliopsida</taxon>
        <taxon>Poales</taxon>
        <taxon>Poaceae</taxon>
        <taxon>BOP clade</taxon>
        <taxon>Pooideae</taxon>
        <taxon>Triticodae</taxon>
        <taxon>Triticeae</taxon>
        <taxon>Triticinae</taxon>
        <taxon>Triticum</taxon>
    </lineage>
</organism>
<dbReference type="Proteomes" id="UP000324705">
    <property type="component" value="Chromosome 2B"/>
</dbReference>
<sequence length="180" mass="19708">MNVGGGQAFRSGMNMGGTIQGLSSNLATSGNRNYVPRNPALGPRITNIVRRSNIGINISSRGLSVPIISSHIDFRVNAASGRLNVQGSNRMMNGLILQGMPDGAIGLMLKLIYSPKLLQSGMQIYFRELLPKTNPLIFFAPIGQEMRAILFTGCSLDRFFLWILWLPDVLSLWIGKKTNS</sequence>
<gene>
    <name evidence="1" type="ORF">TRITD_2Bv1G000610</name>
</gene>
<reference evidence="1 2" key="1">
    <citation type="submission" date="2017-09" db="EMBL/GenBank/DDBJ databases">
        <authorList>
            <consortium name="International Durum Wheat Genome Sequencing Consortium (IDWGSC)"/>
            <person name="Milanesi L."/>
        </authorList>
    </citation>
    <scope>NUCLEOTIDE SEQUENCE [LARGE SCALE GENOMIC DNA]</scope>
    <source>
        <strain evidence="2">cv. Svevo</strain>
    </source>
</reference>
<keyword evidence="2" id="KW-1185">Reference proteome</keyword>
<dbReference type="AlphaFoldDB" id="A0A9R1RFQ2"/>
<evidence type="ECO:0000313" key="1">
    <source>
        <dbReference type="EMBL" id="VAH39643.1"/>
    </source>
</evidence>
<dbReference type="EMBL" id="LT934114">
    <property type="protein sequence ID" value="VAH39643.1"/>
    <property type="molecule type" value="Genomic_DNA"/>
</dbReference>
<evidence type="ECO:0000313" key="2">
    <source>
        <dbReference type="Proteomes" id="UP000324705"/>
    </source>
</evidence>